<evidence type="ECO:0000256" key="2">
    <source>
        <dbReference type="SAM" id="Phobius"/>
    </source>
</evidence>
<proteinExistence type="predicted"/>
<feature type="region of interest" description="Disordered" evidence="1">
    <location>
        <begin position="94"/>
        <end position="147"/>
    </location>
</feature>
<evidence type="ECO:0000313" key="3">
    <source>
        <dbReference type="EMBL" id="MBJ7549541.1"/>
    </source>
</evidence>
<comment type="caution">
    <text evidence="3">The sequence shown here is derived from an EMBL/GenBank/DDBJ whole genome shotgun (WGS) entry which is preliminary data.</text>
</comment>
<feature type="compositionally biased region" description="Basic and acidic residues" evidence="1">
    <location>
        <begin position="138"/>
        <end position="147"/>
    </location>
</feature>
<reference evidence="3 4" key="1">
    <citation type="submission" date="2020-12" db="EMBL/GenBank/DDBJ databases">
        <title>Comparative genome analysis of fungal antagonists Marinomonas ostreistagni 398 and M. spartinae 468.</title>
        <authorList>
            <person name="Fields J.L."/>
            <person name="Mavrodi O.V."/>
            <person name="Biber P.D."/>
            <person name="Indest K.J."/>
            <person name="Mavrodi D.V."/>
        </authorList>
    </citation>
    <scope>NUCLEOTIDE SEQUENCE [LARGE SCALE GENOMIC DNA]</scope>
    <source>
        <strain evidence="3 4">USM7</strain>
    </source>
</reference>
<name>A0ABS0Z7A5_9GAMM</name>
<feature type="transmembrane region" description="Helical" evidence="2">
    <location>
        <begin position="6"/>
        <end position="28"/>
    </location>
</feature>
<dbReference type="RefSeq" id="WP_199460767.1">
    <property type="nucleotide sequence ID" value="NZ_JAEMUH010000002.1"/>
</dbReference>
<gene>
    <name evidence="3" type="ORF">JHD44_02515</name>
</gene>
<keyword evidence="2" id="KW-1133">Transmembrane helix</keyword>
<protein>
    <submittedName>
        <fullName evidence="3">DUF1043 domain-containing protein</fullName>
    </submittedName>
</protein>
<organism evidence="3 4">
    <name type="scientific">Marinomonas ostreistagni</name>
    <dbReference type="NCBI Taxonomy" id="359209"/>
    <lineage>
        <taxon>Bacteria</taxon>
        <taxon>Pseudomonadati</taxon>
        <taxon>Pseudomonadota</taxon>
        <taxon>Gammaproteobacteria</taxon>
        <taxon>Oceanospirillales</taxon>
        <taxon>Oceanospirillaceae</taxon>
        <taxon>Marinomonas</taxon>
    </lineage>
</organism>
<keyword evidence="4" id="KW-1185">Reference proteome</keyword>
<accession>A0ABS0Z7A5</accession>
<dbReference type="EMBL" id="JAEMUH010000002">
    <property type="protein sequence ID" value="MBJ7549541.1"/>
    <property type="molecule type" value="Genomic_DNA"/>
</dbReference>
<feature type="compositionally biased region" description="Basic and acidic residues" evidence="1">
    <location>
        <begin position="96"/>
        <end position="111"/>
    </location>
</feature>
<keyword evidence="2" id="KW-0472">Membrane</keyword>
<dbReference type="Proteomes" id="UP000598488">
    <property type="component" value="Unassembled WGS sequence"/>
</dbReference>
<evidence type="ECO:0000256" key="1">
    <source>
        <dbReference type="SAM" id="MobiDB-lite"/>
    </source>
</evidence>
<sequence>MELEVFDIIVFVTGIIIGFAGALTFRALSKKSAHDKNPSAGATIEALQQEMERRQVLSDDHFLQLHAHLSAAEKKLADARKAVLEGATSLATVTLEKPEAENSSTELKEEITAPPRDYASKTDADEGMLSESYGLHRKSVEEPTRAL</sequence>
<evidence type="ECO:0000313" key="4">
    <source>
        <dbReference type="Proteomes" id="UP000598488"/>
    </source>
</evidence>
<keyword evidence="2" id="KW-0812">Transmembrane</keyword>